<dbReference type="EMBL" id="LGUP01000055">
    <property type="protein sequence ID" value="KOG33013.1"/>
    <property type="molecule type" value="Genomic_DNA"/>
</dbReference>
<evidence type="ECO:0000256" key="3">
    <source>
        <dbReference type="ARBA" id="ARBA00022679"/>
    </source>
</evidence>
<gene>
    <name evidence="7" type="ORF">ADK34_08445</name>
</gene>
<keyword evidence="6" id="KW-0472">Membrane</keyword>
<evidence type="ECO:0008006" key="9">
    <source>
        <dbReference type="Google" id="ProtNLM"/>
    </source>
</evidence>
<evidence type="ECO:0000256" key="2">
    <source>
        <dbReference type="ARBA" id="ARBA00022676"/>
    </source>
</evidence>
<evidence type="ECO:0000313" key="8">
    <source>
        <dbReference type="Proteomes" id="UP000037023"/>
    </source>
</evidence>
<keyword evidence="4" id="KW-0812">Transmembrane</keyword>
<organism evidence="7 8">
    <name type="scientific">Streptomyces viridochromogenes</name>
    <dbReference type="NCBI Taxonomy" id="1938"/>
    <lineage>
        <taxon>Bacteria</taxon>
        <taxon>Bacillati</taxon>
        <taxon>Actinomycetota</taxon>
        <taxon>Actinomycetes</taxon>
        <taxon>Kitasatosporales</taxon>
        <taxon>Streptomycetaceae</taxon>
        <taxon>Streptomyces</taxon>
    </lineage>
</organism>
<evidence type="ECO:0000256" key="4">
    <source>
        <dbReference type="ARBA" id="ARBA00022692"/>
    </source>
</evidence>
<accession>A0A0L8L470</accession>
<keyword evidence="5" id="KW-1133">Transmembrane helix</keyword>
<evidence type="ECO:0000256" key="5">
    <source>
        <dbReference type="ARBA" id="ARBA00022989"/>
    </source>
</evidence>
<dbReference type="GO" id="GO:0005737">
    <property type="term" value="C:cytoplasm"/>
    <property type="evidence" value="ECO:0007669"/>
    <property type="project" value="TreeGrafter"/>
</dbReference>
<protein>
    <recommendedName>
        <fullName evidence="9">Glycosyltransferase</fullName>
    </recommendedName>
</protein>
<dbReference type="Proteomes" id="UP000037023">
    <property type="component" value="Unassembled WGS sequence"/>
</dbReference>
<dbReference type="GO" id="GO:0016020">
    <property type="term" value="C:membrane"/>
    <property type="evidence" value="ECO:0007669"/>
    <property type="project" value="UniProtKB-SubCell"/>
</dbReference>
<dbReference type="PATRIC" id="fig|1938.6.peg.1854"/>
<evidence type="ECO:0000256" key="6">
    <source>
        <dbReference type="ARBA" id="ARBA00023136"/>
    </source>
</evidence>
<name>A0A0L8L470_STRVR</name>
<dbReference type="PANTHER" id="PTHR21461">
    <property type="entry name" value="GLYCOSYLTRANSFERASE FAMILY 92 PROTEIN"/>
    <property type="match status" value="1"/>
</dbReference>
<dbReference type="GO" id="GO:0016757">
    <property type="term" value="F:glycosyltransferase activity"/>
    <property type="evidence" value="ECO:0007669"/>
    <property type="project" value="UniProtKB-KW"/>
</dbReference>
<comment type="subcellular location">
    <subcellularLocation>
        <location evidence="1">Membrane</location>
        <topology evidence="1">Single-pass membrane protein</topology>
    </subcellularLocation>
</comment>
<dbReference type="PANTHER" id="PTHR21461:SF69">
    <property type="entry name" value="GLYCOSYLTRANSFERASE FAMILY 92 PROTEIN"/>
    <property type="match status" value="1"/>
</dbReference>
<keyword evidence="2" id="KW-0328">Glycosyltransferase</keyword>
<keyword evidence="3" id="KW-0808">Transferase</keyword>
<dbReference type="SUPFAM" id="SSF53448">
    <property type="entry name" value="Nucleotide-diphospho-sugar transferases"/>
    <property type="match status" value="1"/>
</dbReference>
<comment type="caution">
    <text evidence="7">The sequence shown here is derived from an EMBL/GenBank/DDBJ whole genome shotgun (WGS) entry which is preliminary data.</text>
</comment>
<dbReference type="Pfam" id="PF01697">
    <property type="entry name" value="Glyco_transf_92"/>
    <property type="match status" value="1"/>
</dbReference>
<sequence>MGVQRFFLVDDRSDDDYRDVVKPYVDEGVVQVIEKPCPPAYAGRRWNQYQHLVLGGLCRELRGAVRWLALVDVDEFLVPTVASTVIEFLSEHEEAGAVHVEWRMFGTSGVRRLGTGELLTERMCRRMAARPNPGKSIVKPHRVAEAGIHRCELLPGSAYVTVPADPAPGRGGMRVHHYWTRDEEFLLGTKLPRAAETKGWELTPEAVDFHRTAYDDVEDRQIRRFLPGLRERLGRAR</sequence>
<dbReference type="AlphaFoldDB" id="A0A0L8L470"/>
<evidence type="ECO:0000313" key="7">
    <source>
        <dbReference type="EMBL" id="KOG33013.1"/>
    </source>
</evidence>
<reference evidence="7 8" key="1">
    <citation type="submission" date="2015-06" db="EMBL/GenBank/DDBJ databases">
        <authorList>
            <person name="Hoefler B.C."/>
            <person name="Straight P.D."/>
        </authorList>
    </citation>
    <scope>NUCLEOTIDE SEQUENCE [LARGE SCALE GENOMIC DNA]</scope>
    <source>
        <strain evidence="7 8">NRRL 3427</strain>
    </source>
</reference>
<dbReference type="InterPro" id="IPR008166">
    <property type="entry name" value="Glyco_transf_92"/>
</dbReference>
<dbReference type="InterPro" id="IPR029044">
    <property type="entry name" value="Nucleotide-diphossugar_trans"/>
</dbReference>
<evidence type="ECO:0000256" key="1">
    <source>
        <dbReference type="ARBA" id="ARBA00004167"/>
    </source>
</evidence>
<proteinExistence type="predicted"/>